<protein>
    <submittedName>
        <fullName evidence="2">Uncharacterized protein</fullName>
    </submittedName>
</protein>
<accession>A0A231V3Q7</accession>
<sequence length="104" mass="11737">MDVHCTLPWHDRRADLHAKRTTFKQPQYGRVTSMLTIPILVREEQRNIMSSYSHGFSSVGRRVGDGYNSQNDQSNARETDISHSRAIATRAGNAGSEPCLELCF</sequence>
<evidence type="ECO:0000313" key="3">
    <source>
        <dbReference type="Proteomes" id="UP000215405"/>
    </source>
</evidence>
<evidence type="ECO:0000313" key="2">
    <source>
        <dbReference type="EMBL" id="OXT02794.1"/>
    </source>
</evidence>
<dbReference type="Proteomes" id="UP000215405">
    <property type="component" value="Unassembled WGS sequence"/>
</dbReference>
<gene>
    <name evidence="2" type="ORF">B7H23_07985</name>
</gene>
<name>A0A231V3Q7_9HYPH</name>
<dbReference type="AlphaFoldDB" id="A0A231V3Q7"/>
<feature type="region of interest" description="Disordered" evidence="1">
    <location>
        <begin position="57"/>
        <end position="89"/>
    </location>
</feature>
<proteinExistence type="predicted"/>
<dbReference type="EMBL" id="NBYO01000001">
    <property type="protein sequence ID" value="OXT02794.1"/>
    <property type="molecule type" value="Genomic_DNA"/>
</dbReference>
<comment type="caution">
    <text evidence="2">The sequence shown here is derived from an EMBL/GenBank/DDBJ whole genome shotgun (WGS) entry which is preliminary data.</text>
</comment>
<reference evidence="3" key="1">
    <citation type="journal article" date="2017" name="Int. J. Syst. Evol. Microbiol.">
        <title>Notoacmeibacter marinus gen. nov., sp. nov., isolated from the gut of a limpet and proposal of Notoacmeibacteraceae fam. nov. in the order Rhizobiales of the class Alphaproteobacteria.</title>
        <authorList>
            <person name="Huang Z."/>
            <person name="Guo F."/>
            <person name="Lai Q."/>
        </authorList>
    </citation>
    <scope>NUCLEOTIDE SEQUENCE [LARGE SCALE GENOMIC DNA]</scope>
    <source>
        <strain evidence="3">XMTR2A4</strain>
    </source>
</reference>
<keyword evidence="3" id="KW-1185">Reference proteome</keyword>
<evidence type="ECO:0000256" key="1">
    <source>
        <dbReference type="SAM" id="MobiDB-lite"/>
    </source>
</evidence>
<organism evidence="2 3">
    <name type="scientific">Notoacmeibacter marinus</name>
    <dbReference type="NCBI Taxonomy" id="1876515"/>
    <lineage>
        <taxon>Bacteria</taxon>
        <taxon>Pseudomonadati</taxon>
        <taxon>Pseudomonadota</taxon>
        <taxon>Alphaproteobacteria</taxon>
        <taxon>Hyphomicrobiales</taxon>
        <taxon>Notoacmeibacteraceae</taxon>
        <taxon>Notoacmeibacter</taxon>
    </lineage>
</organism>